<dbReference type="InterPro" id="IPR011701">
    <property type="entry name" value="MFS"/>
</dbReference>
<feature type="transmembrane region" description="Helical" evidence="5">
    <location>
        <begin position="150"/>
        <end position="172"/>
    </location>
</feature>
<keyword evidence="2 5" id="KW-0812">Transmembrane</keyword>
<feature type="transmembrane region" description="Helical" evidence="5">
    <location>
        <begin position="117"/>
        <end position="138"/>
    </location>
</feature>
<organism evidence="7">
    <name type="scientific">Petromyces alliaceus</name>
    <name type="common">Aspergillus alliaceus</name>
    <dbReference type="NCBI Taxonomy" id="209559"/>
    <lineage>
        <taxon>Eukaryota</taxon>
        <taxon>Fungi</taxon>
        <taxon>Dikarya</taxon>
        <taxon>Ascomycota</taxon>
        <taxon>Pezizomycotina</taxon>
        <taxon>Eurotiomycetes</taxon>
        <taxon>Eurotiomycetidae</taxon>
        <taxon>Eurotiales</taxon>
        <taxon>Aspergillaceae</taxon>
        <taxon>Aspergillus</taxon>
        <taxon>Aspergillus subgen. Circumdati</taxon>
    </lineage>
</organism>
<keyword evidence="3 5" id="KW-1133">Transmembrane helix</keyword>
<evidence type="ECO:0000256" key="4">
    <source>
        <dbReference type="ARBA" id="ARBA00023136"/>
    </source>
</evidence>
<reference evidence="7" key="1">
    <citation type="submission" date="2019-04" db="EMBL/GenBank/DDBJ databases">
        <title>Friends and foes A comparative genomics studyof 23 Aspergillus species from section Flavi.</title>
        <authorList>
            <consortium name="DOE Joint Genome Institute"/>
            <person name="Kjaerbolling I."/>
            <person name="Vesth T."/>
            <person name="Frisvad J.C."/>
            <person name="Nybo J.L."/>
            <person name="Theobald S."/>
            <person name="Kildgaard S."/>
            <person name="Isbrandt T."/>
            <person name="Kuo A."/>
            <person name="Sato A."/>
            <person name="Lyhne E.K."/>
            <person name="Kogle M.E."/>
            <person name="Wiebenga A."/>
            <person name="Kun R.S."/>
            <person name="Lubbers R.J."/>
            <person name="Makela M.R."/>
            <person name="Barry K."/>
            <person name="Chovatia M."/>
            <person name="Clum A."/>
            <person name="Daum C."/>
            <person name="Haridas S."/>
            <person name="He G."/>
            <person name="LaButti K."/>
            <person name="Lipzen A."/>
            <person name="Mondo S."/>
            <person name="Riley R."/>
            <person name="Salamov A."/>
            <person name="Simmons B.A."/>
            <person name="Magnuson J.K."/>
            <person name="Henrissat B."/>
            <person name="Mortensen U.H."/>
            <person name="Larsen T.O."/>
            <person name="Devries R.P."/>
            <person name="Grigoriev I.V."/>
            <person name="Machida M."/>
            <person name="Baker S.E."/>
            <person name="Andersen M.R."/>
        </authorList>
    </citation>
    <scope>NUCLEOTIDE SEQUENCE [LARGE SCALE GENOMIC DNA]</scope>
    <source>
        <strain evidence="7">IBT 14317</strain>
    </source>
</reference>
<dbReference type="Gene3D" id="1.20.1250.20">
    <property type="entry name" value="MFS general substrate transporter like domains"/>
    <property type="match status" value="1"/>
</dbReference>
<dbReference type="PANTHER" id="PTHR23501:SF33">
    <property type="entry name" value="MAJOR FACILITATOR SUPERFAMILY (MFS) PROFILE DOMAIN-CONTAINING PROTEIN"/>
    <property type="match status" value="1"/>
</dbReference>
<protein>
    <submittedName>
        <fullName evidence="7">Major facilitator superfamily domain-containing protein</fullName>
    </submittedName>
</protein>
<feature type="transmembrane region" description="Helical" evidence="5">
    <location>
        <begin position="283"/>
        <end position="303"/>
    </location>
</feature>
<sequence length="479" mass="51338">MDESSPFLNSGQPHANQEVKEGISKIFLLATMTGTFLAMADESFVLSNSEEIGGQFRQSSFGPWILCSYNLGYCVALPLYGYLCNICRHKPILLAALTTFVFGSLITGVAVSMPMLIAAQVIAGVGGSGLVDVVSIMINDLLPISEVAVLRGYLSFVSMVGVCSGSPLGGLLMDSIGWRWSFAGQVPIILVILLITALQCPRTSGCNSRQGEFRQLDVLGLSFMTAAIGSLVILLQIIQQSRMKDNLWVAALFVVFLLSTMSLVFTEVFYAKDPLIPIREIKRNGSGVLCLLQTVIMFAQFAVSAASLRTLKYKILSIISVVLAKASYTIAGLLWRQSPSYLGLIPASLGSLGVGSLVAAQFVAISVRTPSEHANSSITTYWLAQQLGMILGVAVAALLSQRVLADALQSLLKGLPNSSEIIKTVLNDNRALPSLPKPVQGLVRTAYLDSFQSVLILAVSGTALGLLIVIFMREYPIDT</sequence>
<dbReference type="GO" id="GO:0000329">
    <property type="term" value="C:fungal-type vacuole membrane"/>
    <property type="evidence" value="ECO:0007669"/>
    <property type="project" value="TreeGrafter"/>
</dbReference>
<dbReference type="SUPFAM" id="SSF103473">
    <property type="entry name" value="MFS general substrate transporter"/>
    <property type="match status" value="1"/>
</dbReference>
<dbReference type="EMBL" id="ML735248">
    <property type="protein sequence ID" value="KAE8391149.1"/>
    <property type="molecule type" value="Genomic_DNA"/>
</dbReference>
<evidence type="ECO:0000256" key="3">
    <source>
        <dbReference type="ARBA" id="ARBA00022989"/>
    </source>
</evidence>
<dbReference type="Proteomes" id="UP000326877">
    <property type="component" value="Unassembled WGS sequence"/>
</dbReference>
<feature type="transmembrane region" description="Helical" evidence="5">
    <location>
        <begin position="379"/>
        <end position="399"/>
    </location>
</feature>
<proteinExistence type="predicted"/>
<dbReference type="OrthoDB" id="6770063at2759"/>
<feature type="domain" description="Major facilitator superfamily (MFS) profile" evidence="6">
    <location>
        <begin position="27"/>
        <end position="477"/>
    </location>
</feature>
<feature type="transmembrane region" description="Helical" evidence="5">
    <location>
        <begin position="92"/>
        <end position="111"/>
    </location>
</feature>
<evidence type="ECO:0000256" key="1">
    <source>
        <dbReference type="ARBA" id="ARBA00004141"/>
    </source>
</evidence>
<feature type="transmembrane region" description="Helical" evidence="5">
    <location>
        <begin position="218"/>
        <end position="238"/>
    </location>
</feature>
<comment type="subcellular location">
    <subcellularLocation>
        <location evidence="1">Membrane</location>
        <topology evidence="1">Multi-pass membrane protein</topology>
    </subcellularLocation>
</comment>
<feature type="transmembrane region" description="Helical" evidence="5">
    <location>
        <begin position="315"/>
        <end position="335"/>
    </location>
</feature>
<dbReference type="PROSITE" id="PS50850">
    <property type="entry name" value="MFS"/>
    <property type="match status" value="1"/>
</dbReference>
<feature type="transmembrane region" description="Helical" evidence="5">
    <location>
        <begin position="178"/>
        <end position="198"/>
    </location>
</feature>
<dbReference type="InterPro" id="IPR036259">
    <property type="entry name" value="MFS_trans_sf"/>
</dbReference>
<feature type="transmembrane region" description="Helical" evidence="5">
    <location>
        <begin position="454"/>
        <end position="472"/>
    </location>
</feature>
<feature type="transmembrane region" description="Helical" evidence="5">
    <location>
        <begin position="60"/>
        <end position="80"/>
    </location>
</feature>
<dbReference type="AlphaFoldDB" id="A0A5N7CB42"/>
<evidence type="ECO:0000256" key="5">
    <source>
        <dbReference type="SAM" id="Phobius"/>
    </source>
</evidence>
<dbReference type="GO" id="GO:0015174">
    <property type="term" value="F:basic amino acid transmembrane transporter activity"/>
    <property type="evidence" value="ECO:0007669"/>
    <property type="project" value="TreeGrafter"/>
</dbReference>
<dbReference type="Pfam" id="PF07690">
    <property type="entry name" value="MFS_1"/>
    <property type="match status" value="1"/>
</dbReference>
<gene>
    <name evidence="7" type="ORF">BDV23DRAFT_182859</name>
</gene>
<evidence type="ECO:0000256" key="2">
    <source>
        <dbReference type="ARBA" id="ARBA00022692"/>
    </source>
</evidence>
<evidence type="ECO:0000313" key="7">
    <source>
        <dbReference type="EMBL" id="KAE8391149.1"/>
    </source>
</evidence>
<feature type="transmembrane region" description="Helical" evidence="5">
    <location>
        <begin position="342"/>
        <end position="367"/>
    </location>
</feature>
<accession>A0A5N7CB42</accession>
<keyword evidence="4 5" id="KW-0472">Membrane</keyword>
<dbReference type="PANTHER" id="PTHR23501">
    <property type="entry name" value="MAJOR FACILITATOR SUPERFAMILY"/>
    <property type="match status" value="1"/>
</dbReference>
<evidence type="ECO:0000259" key="6">
    <source>
        <dbReference type="PROSITE" id="PS50850"/>
    </source>
</evidence>
<name>A0A5N7CB42_PETAA</name>
<dbReference type="InterPro" id="IPR020846">
    <property type="entry name" value="MFS_dom"/>
</dbReference>
<feature type="transmembrane region" description="Helical" evidence="5">
    <location>
        <begin position="250"/>
        <end position="271"/>
    </location>
</feature>